<dbReference type="RefSeq" id="WP_171624952.1">
    <property type="nucleotide sequence ID" value="NZ_JABBPG010000002.1"/>
</dbReference>
<name>A0A849V949_9GAMM</name>
<dbReference type="AlphaFoldDB" id="A0A849V949"/>
<organism evidence="1 2">
    <name type="scientific">Pseudoalteromonas caenipelagi</name>
    <dbReference type="NCBI Taxonomy" id="2726988"/>
    <lineage>
        <taxon>Bacteria</taxon>
        <taxon>Pseudomonadati</taxon>
        <taxon>Pseudomonadota</taxon>
        <taxon>Gammaproteobacteria</taxon>
        <taxon>Alteromonadales</taxon>
        <taxon>Pseudoalteromonadaceae</taxon>
        <taxon>Pseudoalteromonas</taxon>
    </lineage>
</organism>
<sequence length="220" mass="25826">MNFEENGFLILREIIKKEDLIKIRNEVTKSFFSQNKIKIIKNLDLNEAHKLVEQGNVKYLSMGYETKEINKKIKELSNKTLTAKISERINKKLTFEEGASIITLFPEELSGYNVHYHQDEDVKNKKPNRIHVITPLSEQKLTLIKLLDSTHNIGTFNHILFGPLIRIEDSRLEQYLKKEVTIDLNFGDVLIFYTSLIHKVEDNKNSDCSHWMLRFILKHD</sequence>
<dbReference type="EMBL" id="JABBPG010000002">
    <property type="protein sequence ID" value="NOU49862.1"/>
    <property type="molecule type" value="Genomic_DNA"/>
</dbReference>
<protein>
    <recommendedName>
        <fullName evidence="3">Phytanoyl-CoA dioxygenase PhyH</fullName>
    </recommendedName>
</protein>
<evidence type="ECO:0008006" key="3">
    <source>
        <dbReference type="Google" id="ProtNLM"/>
    </source>
</evidence>
<evidence type="ECO:0000313" key="1">
    <source>
        <dbReference type="EMBL" id="NOU49862.1"/>
    </source>
</evidence>
<evidence type="ECO:0000313" key="2">
    <source>
        <dbReference type="Proteomes" id="UP000586305"/>
    </source>
</evidence>
<reference evidence="1 2" key="1">
    <citation type="submission" date="2020-04" db="EMBL/GenBank/DDBJ databases">
        <title>Pseudoalteromonas caenipelagi sp. nov., isolated from a tidal flat.</title>
        <authorList>
            <person name="Park S."/>
            <person name="Yoon J.-H."/>
        </authorList>
    </citation>
    <scope>NUCLEOTIDE SEQUENCE [LARGE SCALE GENOMIC DNA]</scope>
    <source>
        <strain evidence="1 2">JBTF-M23</strain>
    </source>
</reference>
<accession>A0A849V949</accession>
<dbReference type="Gene3D" id="2.60.120.620">
    <property type="entry name" value="q2cbj1_9rhob like domain"/>
    <property type="match status" value="1"/>
</dbReference>
<dbReference type="SUPFAM" id="SSF51197">
    <property type="entry name" value="Clavaminate synthase-like"/>
    <property type="match status" value="1"/>
</dbReference>
<keyword evidence="2" id="KW-1185">Reference proteome</keyword>
<proteinExistence type="predicted"/>
<dbReference type="Proteomes" id="UP000586305">
    <property type="component" value="Unassembled WGS sequence"/>
</dbReference>
<comment type="caution">
    <text evidence="1">The sequence shown here is derived from an EMBL/GenBank/DDBJ whole genome shotgun (WGS) entry which is preliminary data.</text>
</comment>
<gene>
    <name evidence="1" type="ORF">HG263_04845</name>
</gene>